<evidence type="ECO:0000313" key="2">
    <source>
        <dbReference type="Proteomes" id="UP000337189"/>
    </source>
</evidence>
<dbReference type="AlphaFoldDB" id="A0A5E4U4P4"/>
<dbReference type="Proteomes" id="UP000337189">
    <property type="component" value="Unassembled WGS sequence"/>
</dbReference>
<accession>A0A5E4U4P4</accession>
<gene>
    <name evidence="1" type="ORF">PCO31110_01777</name>
</gene>
<reference evidence="1 2" key="1">
    <citation type="submission" date="2019-08" db="EMBL/GenBank/DDBJ databases">
        <authorList>
            <person name="Peeters C."/>
        </authorList>
    </citation>
    <scope>NUCLEOTIDE SEQUENCE [LARGE SCALE GENOMIC DNA]</scope>
    <source>
        <strain evidence="1 2">LMG 31110</strain>
    </source>
</reference>
<dbReference type="EMBL" id="CABPSJ010000002">
    <property type="protein sequence ID" value="VVD93864.1"/>
    <property type="molecule type" value="Genomic_DNA"/>
</dbReference>
<name>A0A5E4U4P4_9BURK</name>
<organism evidence="1 2">
    <name type="scientific">Pandoraea communis</name>
    <dbReference type="NCBI Taxonomy" id="2508297"/>
    <lineage>
        <taxon>Bacteria</taxon>
        <taxon>Pseudomonadati</taxon>
        <taxon>Pseudomonadota</taxon>
        <taxon>Betaproteobacteria</taxon>
        <taxon>Burkholderiales</taxon>
        <taxon>Burkholderiaceae</taxon>
        <taxon>Pandoraea</taxon>
    </lineage>
</organism>
<evidence type="ECO:0000313" key="1">
    <source>
        <dbReference type="EMBL" id="VVD93864.1"/>
    </source>
</evidence>
<sequence>MGPRPSVNLNLPKGMRARRQRSGRVFYYYDAGGKSR</sequence>
<protein>
    <submittedName>
        <fullName evidence="1">Integrase</fullName>
    </submittedName>
</protein>
<proteinExistence type="predicted"/>